<proteinExistence type="predicted"/>
<dbReference type="CDD" id="cd00118">
    <property type="entry name" value="LysM"/>
    <property type="match status" value="1"/>
</dbReference>
<feature type="region of interest" description="Disordered" evidence="1">
    <location>
        <begin position="219"/>
        <end position="249"/>
    </location>
</feature>
<dbReference type="Proteomes" id="UP000694853">
    <property type="component" value="Unplaced"/>
</dbReference>
<dbReference type="Gene3D" id="3.10.350.10">
    <property type="entry name" value="LysM domain"/>
    <property type="match status" value="1"/>
</dbReference>
<dbReference type="AlphaFoldDB" id="A0A8B8LHE4"/>
<dbReference type="PANTHER" id="PTHR20932:SF55">
    <property type="entry name" value="LYSM DOMAIN-CONTAINING PROTEIN"/>
    <property type="match status" value="1"/>
</dbReference>
<dbReference type="RefSeq" id="XP_027355497.1">
    <property type="nucleotide sequence ID" value="XM_027499696.1"/>
</dbReference>
<name>A0A8B8LHE4_ABRPR</name>
<evidence type="ECO:0000313" key="4">
    <source>
        <dbReference type="RefSeq" id="XP_027355497.1"/>
    </source>
</evidence>
<feature type="domain" description="LysM" evidence="2">
    <location>
        <begin position="55"/>
        <end position="99"/>
    </location>
</feature>
<dbReference type="SUPFAM" id="SSF54106">
    <property type="entry name" value="LysM domain"/>
    <property type="match status" value="1"/>
</dbReference>
<accession>A0A8B8LHE4</accession>
<keyword evidence="3" id="KW-1185">Reference proteome</keyword>
<dbReference type="KEGG" id="aprc:113865261"/>
<dbReference type="PROSITE" id="PS51782">
    <property type="entry name" value="LYSM"/>
    <property type="match status" value="1"/>
</dbReference>
<evidence type="ECO:0000313" key="3">
    <source>
        <dbReference type="Proteomes" id="UP000694853"/>
    </source>
</evidence>
<dbReference type="GeneID" id="113865261"/>
<dbReference type="Pfam" id="PF01476">
    <property type="entry name" value="LysM"/>
    <property type="match status" value="1"/>
</dbReference>
<evidence type="ECO:0000259" key="2">
    <source>
        <dbReference type="PROSITE" id="PS51782"/>
    </source>
</evidence>
<evidence type="ECO:0000256" key="1">
    <source>
        <dbReference type="SAM" id="MobiDB-lite"/>
    </source>
</evidence>
<protein>
    <submittedName>
        <fullName evidence="4">LysM and putative peptidoglycan-binding domain-containing protein 1-like</fullName>
    </submittedName>
</protein>
<reference evidence="4" key="2">
    <citation type="submission" date="2025-08" db="UniProtKB">
        <authorList>
            <consortium name="RefSeq"/>
        </authorList>
    </citation>
    <scope>IDENTIFICATION</scope>
    <source>
        <tissue evidence="4">Young leaves</tissue>
    </source>
</reference>
<dbReference type="InterPro" id="IPR045030">
    <property type="entry name" value="LYSM1-4"/>
</dbReference>
<dbReference type="PANTHER" id="PTHR20932">
    <property type="entry name" value="LYSM AND PUTATIVE PEPTIDOGLYCAN-BINDING DOMAIN-CONTAINING PROTEIN"/>
    <property type="match status" value="1"/>
</dbReference>
<reference evidence="3" key="1">
    <citation type="journal article" date="2019" name="Toxins">
        <title>Detection of Abrin-Like and Prepropulchellin-Like Toxin Genes and Transcripts Using Whole Genome Sequencing and Full-Length Transcript Sequencing of Abrus precatorius.</title>
        <authorList>
            <person name="Hovde B.T."/>
            <person name="Daligault H.E."/>
            <person name="Hanschen E.R."/>
            <person name="Kunde Y.A."/>
            <person name="Johnson M.B."/>
            <person name="Starkenburg S.R."/>
            <person name="Johnson S.L."/>
        </authorList>
    </citation>
    <scope>NUCLEOTIDE SEQUENCE [LARGE SCALE GENOMIC DNA]</scope>
</reference>
<dbReference type="OrthoDB" id="538216at2759"/>
<gene>
    <name evidence="4" type="primary">LOC113865261</name>
</gene>
<sequence length="249" mass="27550">MDLRLMEMTRWKEHNENHHQFVYNYNGNVPSRGYSQMMMSSSVSSSSSPSTVAYIQHPISKLDTLAGIAIKYGVEVAEIKKMNGLVTESQMFALKILHIPPHGRHPPSTTGQDNPDHSPTDNARGEPLESFQSLRRKSSEQKLSPAISSLQNYYGTKPTMKKSISEIFDLAEKGKGASNSSENGSFYCSNSLKSNRSLSRYHKSEVNLKAIPELILKHDNSTNGGFSARSAKGLAQRQKAGSRLSLTTD</sequence>
<dbReference type="InterPro" id="IPR018392">
    <property type="entry name" value="LysM"/>
</dbReference>
<dbReference type="InterPro" id="IPR036779">
    <property type="entry name" value="LysM_dom_sf"/>
</dbReference>
<feature type="region of interest" description="Disordered" evidence="1">
    <location>
        <begin position="99"/>
        <end position="130"/>
    </location>
</feature>
<organism evidence="3 4">
    <name type="scientific">Abrus precatorius</name>
    <name type="common">Indian licorice</name>
    <name type="synonym">Glycine abrus</name>
    <dbReference type="NCBI Taxonomy" id="3816"/>
    <lineage>
        <taxon>Eukaryota</taxon>
        <taxon>Viridiplantae</taxon>
        <taxon>Streptophyta</taxon>
        <taxon>Embryophyta</taxon>
        <taxon>Tracheophyta</taxon>
        <taxon>Spermatophyta</taxon>
        <taxon>Magnoliopsida</taxon>
        <taxon>eudicotyledons</taxon>
        <taxon>Gunneridae</taxon>
        <taxon>Pentapetalae</taxon>
        <taxon>rosids</taxon>
        <taxon>fabids</taxon>
        <taxon>Fabales</taxon>
        <taxon>Fabaceae</taxon>
        <taxon>Papilionoideae</taxon>
        <taxon>50 kb inversion clade</taxon>
        <taxon>NPAAA clade</taxon>
        <taxon>indigoferoid/millettioid clade</taxon>
        <taxon>Abreae</taxon>
        <taxon>Abrus</taxon>
    </lineage>
</organism>
<feature type="compositionally biased region" description="Basic and acidic residues" evidence="1">
    <location>
        <begin position="114"/>
        <end position="127"/>
    </location>
</feature>